<dbReference type="GO" id="GO:0004312">
    <property type="term" value="F:fatty acid synthase activity"/>
    <property type="evidence" value="ECO:0007669"/>
    <property type="project" value="TreeGrafter"/>
</dbReference>
<dbReference type="PROSITE" id="PS52004">
    <property type="entry name" value="KS3_2"/>
    <property type="match status" value="1"/>
</dbReference>
<dbReference type="Pfam" id="PF13489">
    <property type="entry name" value="Methyltransf_23"/>
    <property type="match status" value="1"/>
</dbReference>
<dbReference type="SUPFAM" id="SSF47336">
    <property type="entry name" value="ACP-like"/>
    <property type="match status" value="1"/>
</dbReference>
<dbReference type="Pfam" id="PF14765">
    <property type="entry name" value="PS-DH"/>
    <property type="match status" value="1"/>
</dbReference>
<dbReference type="InterPro" id="IPR020807">
    <property type="entry name" value="PKS_DH"/>
</dbReference>
<evidence type="ECO:0000256" key="3">
    <source>
        <dbReference type="ARBA" id="ARBA00022679"/>
    </source>
</evidence>
<dbReference type="SUPFAM" id="SSF53335">
    <property type="entry name" value="S-adenosyl-L-methionine-dependent methyltransferases"/>
    <property type="match status" value="1"/>
</dbReference>
<dbReference type="Pfam" id="PF23297">
    <property type="entry name" value="ACP_SdgA_C"/>
    <property type="match status" value="1"/>
</dbReference>
<evidence type="ECO:0000259" key="9">
    <source>
        <dbReference type="PROSITE" id="PS52019"/>
    </source>
</evidence>
<dbReference type="InterPro" id="IPR029063">
    <property type="entry name" value="SAM-dependent_MTases_sf"/>
</dbReference>
<dbReference type="SUPFAM" id="SSF51735">
    <property type="entry name" value="NAD(P)-binding Rossmann-fold domains"/>
    <property type="match status" value="1"/>
</dbReference>
<dbReference type="Pfam" id="PF21089">
    <property type="entry name" value="PKS_DH_N"/>
    <property type="match status" value="1"/>
</dbReference>
<keyword evidence="2" id="KW-0597">Phosphoprotein</keyword>
<accession>A0A3D8R3Z4</accession>
<dbReference type="SMART" id="SM00827">
    <property type="entry name" value="PKS_AT"/>
    <property type="match status" value="1"/>
</dbReference>
<dbReference type="GO" id="GO:0031177">
    <property type="term" value="F:phosphopantetheine binding"/>
    <property type="evidence" value="ECO:0007669"/>
    <property type="project" value="InterPro"/>
</dbReference>
<dbReference type="InterPro" id="IPR001227">
    <property type="entry name" value="Ac_transferase_dom_sf"/>
</dbReference>
<evidence type="ECO:0000256" key="1">
    <source>
        <dbReference type="ARBA" id="ARBA00022450"/>
    </source>
</evidence>
<organism evidence="10 11">
    <name type="scientific">Aspergillus mulundensis</name>
    <dbReference type="NCBI Taxonomy" id="1810919"/>
    <lineage>
        <taxon>Eukaryota</taxon>
        <taxon>Fungi</taxon>
        <taxon>Dikarya</taxon>
        <taxon>Ascomycota</taxon>
        <taxon>Pezizomycotina</taxon>
        <taxon>Eurotiomycetes</taxon>
        <taxon>Eurotiomycetidae</taxon>
        <taxon>Eurotiales</taxon>
        <taxon>Aspergillaceae</taxon>
        <taxon>Aspergillus</taxon>
        <taxon>Aspergillus subgen. Nidulantes</taxon>
    </lineage>
</organism>
<comment type="caution">
    <text evidence="10">The sequence shown here is derived from an EMBL/GenBank/DDBJ whole genome shotgun (WGS) entry which is preliminary data.</text>
</comment>
<evidence type="ECO:0000259" key="8">
    <source>
        <dbReference type="PROSITE" id="PS52004"/>
    </source>
</evidence>
<dbReference type="Gene3D" id="3.40.366.10">
    <property type="entry name" value="Malonyl-Coenzyme A Acyl Carrier Protein, domain 2"/>
    <property type="match status" value="1"/>
</dbReference>
<dbReference type="InterPro" id="IPR018201">
    <property type="entry name" value="Ketoacyl_synth_AS"/>
</dbReference>
<dbReference type="RefSeq" id="XP_026600571.1">
    <property type="nucleotide sequence ID" value="XM_026750558.1"/>
</dbReference>
<feature type="domain" description="Carrier" evidence="7">
    <location>
        <begin position="2461"/>
        <end position="2537"/>
    </location>
</feature>
<dbReference type="InterPro" id="IPR016039">
    <property type="entry name" value="Thiolase-like"/>
</dbReference>
<dbReference type="InterPro" id="IPR049900">
    <property type="entry name" value="PKS_mFAS_DH"/>
</dbReference>
<gene>
    <name evidence="10" type="ORF">DSM5745_08542</name>
</gene>
<dbReference type="SUPFAM" id="SSF55048">
    <property type="entry name" value="Probable ACP-binding domain of malonyl-CoA ACP transacylase"/>
    <property type="match status" value="1"/>
</dbReference>
<dbReference type="PROSITE" id="PS50075">
    <property type="entry name" value="CARRIER"/>
    <property type="match status" value="1"/>
</dbReference>
<dbReference type="SMART" id="SM00822">
    <property type="entry name" value="PKS_KR"/>
    <property type="match status" value="1"/>
</dbReference>
<keyword evidence="4" id="KW-0511">Multifunctional enzyme</keyword>
<sequence length="2625" mass="285116">MPSANEPIAIIGAGCRFPAASNTPSSLWSLLTNPGALDTLSEIPRSRFNWRGYHTPTGVPHHGTIKTKYSHFLSDTDISAFDATFFNIKPADAEAMDPQQRLLLETVYEGLENAGLTMEGLRGSDTAVYIGLMNTDYADLIQDDVDCIPAYAGTGVSRSIHANRISWFFDWRGPSMSIDTACSSSMMAVHLAVQSLRSGEARVAVAAGASLYLSPHNYIVLSSLGMISSSGRSRMWDARADGYSRGEGVASLILKPLSAAIADGDAIDAIIRETGANHDGYTRRITAPSSQAQAELIRRTYARAGLRVDRREDRPQYFEAHGTGTAVGDPREAEAVCAAFFGGEMEGVGEEVMHIGSVKTVIGHTEATAGIAGILKAALAVKYGVIPPNLLFERLSPAVEPFAKYLSVPTELKPWPVLAEGGPRRASVNAFGFGGSNGHVILESYQDTREPSVPPRNHNHTQAPTLTTPFVFSAQSERSLISMVQRFAEYLEVQSAESEAELDLRSIAYTLQYHKSLLGTRTSISALDKVDLVQKLKNFQARAPKTPDLVSSRPPKRAAGPRILGIFTGQGAQWAGMAQSVLHASPKAREIVRALDKSLTTLPREQDRPSWTIEDELMKAPATSQVAEAALSQPLCTAIQILLVDMLRSAGVRFHAVVGHSSGEIAAAYAAGFVTAADAIRIAYYRGRCANLASGRDGQKGTMLACGLSPDGAREICDAPRFRGRIGIAACNSSTNTAISGDVDAVNEVKAKLEQENIFARLLKVDTAYHSHHMLPCAQPYLEALHSCDIRPLSPEADSPAWLSSVQPGDIMSATDSDKLSGEYWVTNMTSPVLFADAVSAAVTAPDGSFDLVLEVGPHPALQSSVQQTIQETAKSETKIPYTGVLARERNGLVAFADALGTIWTHCAHNAGTVTFATYDRTFFPNAPPSFIRDLPTYPWDHTKTYWYSSRWERARRNRRGPVHSLLGVPYGDVTDSEVKWRNFLIPKEIPWLLDHRVQGGMVFPAAGYAVMAVEAAVLMVRGEEERGQVKLVEILDLDIRRAISFEDESSSVEVILTLTNIERTRARIRTRTRTRPEKAEEEEEEETLTARWTLHSPATKDADTLSLVCRGSVCVRLGPPSSKTLPDRPTDNVEGLPNMLPLNVDDYYATLSEIGYGYSGPFKRITSLRRKMGYSSGVIALPDPPHDTLVHPALLDAAFQALPAAISYPGDGGLRGLRVPTGIGAVRINPYYFGDGETERDELVFDAAVPMGSEEQNGGDVSVYTTAGHGVIQIEAVKTVPLTEASAADDRNIFSEEIWALADPDTRPDLVCTVEPTADGTERAFVCERAVHFYSRRLWTELKDSGLDKQSAALHHQHLIDWAGELVSGVAGERVKGKPEWEDDTEDDIQRLFARYPADVDLRLIKRVGETCSSFIKGDVGALDPKASEDVLNEWYAEGLGWTKAYAWAVGLVKQIVHRYPRMDIISLGGTSGTARTILDGLGSDYTSYTYTYTSTPTQEQSTALTSARNVLAKPLDLSTNLATQGYTEHSYDLVLATNLTHSTSDVSEALHRIYSLLKPGGYLVLIEPTNQASTRMRFLMGGLAKFASPVSPAQWHSLLQKTGYSGVDTILTSSPNGELVCPFSVFLTQAVDRRVSILRQPLFARVNARAAKRLGELLIIGGRTLETAKLASDVQFMLGQFFCGITAIETLEEVNTLTDIPSTILVLSELERPMFQDMSTAKLDALKTLWSNDHNVLWVTRGCTGSEPHANTTIGMARSVRNERKDLRLQILDVEDGAVVDARRLAEMLLRLRGTQLWEQEGALDDMLWTTEPEYRLTKDGRFLIPRLSEDVARNRAYNSRHRRIQDHVDLAQERVSVRYVEKSVGFKLVKEPDIPASGGAARGSVIVRVLYSLLCAVKLADGRCLFPLIGTRTDTEETVFALSSSNGSLVEVPMQHLVPVMEYAASGTLILRVAWELLSHTLCCNVTPGQTILARGIDPGLFSVLRRHAGGCGVSVYTVTSKPPANEDTASVAVHPLEHRSTLRAKLPANISVFLDMSPAYHRRDELHRRLASVLPVSSKVYTPDTLFSTGSSSTIISPYNTPLHDLVAEALNTPASEGLRDYADELTCPLRQIPHLTSSDATDPFTLIDWTADVTVPVNIAPTSDSLTFSPDKTYLLVGLTGDLGQTLAEWFMQHGAKHLILASRNPSTHITQKWLDEMQTLGVITLKIVATDITDTPSLTTLYTSLQNTPTIPPIAGVVNAAMVLQDSTFANTTLSTLESVTGPKVSGSQNLHALFDASHPLDFFILLSSLSYIVGNAGQTAYAAANAFMAGLVAQRRKAGLAASVMHIGPILGAGHIARHGGNRLLRPKALQASGVFPLSVQDFLEHFAEAVRGSPADSGVGAEIVSGLRGVRLDAQMDALDLRDRVVWGADPRFGRFVEAPGLQGEGGDMGMKQAVVSVRDRLMEATSAEQARSIIRECFSSRLAFFLRLDAAKVETSLNLPLNELGMDSLVAVETRNWFSKQLGVDVSIIRILSGASVLDLVEDALVGIPAEMIPNIKLAGDKQTGEETKQGHEGDSLEHVDVEIPSPSPVPSIESSSPDDGNSLGHESRTVHTPPTSASEPELDGSPVYVESLALK</sequence>
<dbReference type="InterPro" id="IPR049551">
    <property type="entry name" value="PKS_DH_C"/>
</dbReference>
<feature type="region of interest" description="N-terminal hotdog fold" evidence="5">
    <location>
        <begin position="964"/>
        <end position="1108"/>
    </location>
</feature>
<dbReference type="InterPro" id="IPR020841">
    <property type="entry name" value="PKS_Beta-ketoAc_synthase_dom"/>
</dbReference>
<keyword evidence="11" id="KW-1185">Reference proteome</keyword>
<dbReference type="Gene3D" id="3.40.50.720">
    <property type="entry name" value="NAD(P)-binding Rossmann-like Domain"/>
    <property type="match status" value="2"/>
</dbReference>
<dbReference type="Pfam" id="PF16197">
    <property type="entry name" value="KAsynt_C_assoc"/>
    <property type="match status" value="1"/>
</dbReference>
<feature type="region of interest" description="C-terminal hotdog fold" evidence="5">
    <location>
        <begin position="1139"/>
        <end position="1289"/>
    </location>
</feature>
<dbReference type="InterPro" id="IPR009081">
    <property type="entry name" value="PP-bd_ACP"/>
</dbReference>
<dbReference type="Gene3D" id="3.40.47.10">
    <property type="match status" value="1"/>
</dbReference>
<evidence type="ECO:0000313" key="11">
    <source>
        <dbReference type="Proteomes" id="UP000256690"/>
    </source>
</evidence>
<dbReference type="GeneID" id="38118912"/>
<evidence type="ECO:0000256" key="5">
    <source>
        <dbReference type="PROSITE-ProRule" id="PRU01363"/>
    </source>
</evidence>
<dbReference type="InterPro" id="IPR014043">
    <property type="entry name" value="Acyl_transferase_dom"/>
</dbReference>
<dbReference type="Gene3D" id="3.10.129.110">
    <property type="entry name" value="Polyketide synthase dehydratase"/>
    <property type="match status" value="1"/>
</dbReference>
<dbReference type="InterPro" id="IPR042104">
    <property type="entry name" value="PKS_dehydratase_sf"/>
</dbReference>
<dbReference type="Gene3D" id="1.10.1200.10">
    <property type="entry name" value="ACP-like"/>
    <property type="match status" value="1"/>
</dbReference>
<reference evidence="10 11" key="1">
    <citation type="journal article" date="2018" name="IMA Fungus">
        <title>IMA Genome-F 9: Draft genome sequence of Annulohypoxylon stygium, Aspergillus mulundensis, Berkeleyomyces basicola (syn. Thielaviopsis basicola), Ceratocystis smalleyi, two Cercospora beticola strains, Coleophoma cylindrospora, Fusarium fracticaudum, Phialophora cf. hyalina, and Morchella septimelata.</title>
        <authorList>
            <person name="Wingfield B.D."/>
            <person name="Bills G.F."/>
            <person name="Dong Y."/>
            <person name="Huang W."/>
            <person name="Nel W.J."/>
            <person name="Swalarsk-Parry B.S."/>
            <person name="Vaghefi N."/>
            <person name="Wilken P.M."/>
            <person name="An Z."/>
            <person name="de Beer Z.W."/>
            <person name="De Vos L."/>
            <person name="Chen L."/>
            <person name="Duong T.A."/>
            <person name="Gao Y."/>
            <person name="Hammerbacher A."/>
            <person name="Kikkert J.R."/>
            <person name="Li Y."/>
            <person name="Li H."/>
            <person name="Li K."/>
            <person name="Li Q."/>
            <person name="Liu X."/>
            <person name="Ma X."/>
            <person name="Naidoo K."/>
            <person name="Pethybridge S.J."/>
            <person name="Sun J."/>
            <person name="Steenkamp E.T."/>
            <person name="van der Nest M.A."/>
            <person name="van Wyk S."/>
            <person name="Wingfield M.J."/>
            <person name="Xiong C."/>
            <person name="Yue Q."/>
            <person name="Zhang X."/>
        </authorList>
    </citation>
    <scope>NUCLEOTIDE SEQUENCE [LARGE SCALE GENOMIC DNA]</scope>
    <source>
        <strain evidence="10 11">DSM 5745</strain>
    </source>
</reference>
<evidence type="ECO:0000256" key="6">
    <source>
        <dbReference type="SAM" id="MobiDB-lite"/>
    </source>
</evidence>
<feature type="active site" description="Proton acceptor; for dehydratase activity" evidence="5">
    <location>
        <position position="996"/>
    </location>
</feature>
<dbReference type="SUPFAM" id="SSF53901">
    <property type="entry name" value="Thiolase-like"/>
    <property type="match status" value="1"/>
</dbReference>
<evidence type="ECO:0000259" key="7">
    <source>
        <dbReference type="PROSITE" id="PS50075"/>
    </source>
</evidence>
<dbReference type="PROSITE" id="PS00012">
    <property type="entry name" value="PHOSPHOPANTETHEINE"/>
    <property type="match status" value="1"/>
</dbReference>
<feature type="active site" description="Proton donor; for dehydratase activity" evidence="5">
    <location>
        <position position="1197"/>
    </location>
</feature>
<dbReference type="SMART" id="SM00826">
    <property type="entry name" value="PKS_DH"/>
    <property type="match status" value="1"/>
</dbReference>
<feature type="domain" description="Ketosynthase family 3 (KS3)" evidence="8">
    <location>
        <begin position="5"/>
        <end position="444"/>
    </location>
</feature>
<evidence type="ECO:0000256" key="2">
    <source>
        <dbReference type="ARBA" id="ARBA00022553"/>
    </source>
</evidence>
<feature type="compositionally biased region" description="Basic and acidic residues" evidence="6">
    <location>
        <begin position="2548"/>
        <end position="2571"/>
    </location>
</feature>
<name>A0A3D8R3Z4_9EURO</name>
<dbReference type="InterPro" id="IPR016036">
    <property type="entry name" value="Malonyl_transacylase_ACP-bd"/>
</dbReference>
<dbReference type="Pfam" id="PF00109">
    <property type="entry name" value="ketoacyl-synt"/>
    <property type="match status" value="1"/>
</dbReference>
<dbReference type="InterPro" id="IPR036736">
    <property type="entry name" value="ACP-like_sf"/>
</dbReference>
<dbReference type="InterPro" id="IPR036291">
    <property type="entry name" value="NAD(P)-bd_dom_sf"/>
</dbReference>
<feature type="domain" description="PKS/mFAS DH" evidence="9">
    <location>
        <begin position="964"/>
        <end position="1289"/>
    </location>
</feature>
<dbReference type="SMART" id="SM00823">
    <property type="entry name" value="PKS_PP"/>
    <property type="match status" value="1"/>
</dbReference>
<dbReference type="InterPro" id="IPR057326">
    <property type="entry name" value="KR_dom"/>
</dbReference>
<dbReference type="GO" id="GO:0006633">
    <property type="term" value="P:fatty acid biosynthetic process"/>
    <property type="evidence" value="ECO:0007669"/>
    <property type="project" value="InterPro"/>
</dbReference>
<dbReference type="OrthoDB" id="329835at2759"/>
<dbReference type="InterPro" id="IPR016035">
    <property type="entry name" value="Acyl_Trfase/lysoPLipase"/>
</dbReference>
<keyword evidence="3" id="KW-0808">Transferase</keyword>
<proteinExistence type="predicted"/>
<dbReference type="EMBL" id="PVWQ01000011">
    <property type="protein sequence ID" value="RDW68782.1"/>
    <property type="molecule type" value="Genomic_DNA"/>
</dbReference>
<feature type="region of interest" description="Disordered" evidence="6">
    <location>
        <begin position="2548"/>
        <end position="2625"/>
    </location>
</feature>
<protein>
    <submittedName>
        <fullName evidence="10">Polyketide synthase-nonribosomal peptide synthetase</fullName>
    </submittedName>
</protein>
<dbReference type="GO" id="GO:0004315">
    <property type="term" value="F:3-oxoacyl-[acyl-carrier-protein] synthase activity"/>
    <property type="evidence" value="ECO:0007669"/>
    <property type="project" value="InterPro"/>
</dbReference>
<dbReference type="PROSITE" id="PS52019">
    <property type="entry name" value="PKS_MFAS_DH"/>
    <property type="match status" value="1"/>
</dbReference>
<dbReference type="Pfam" id="PF02801">
    <property type="entry name" value="Ketoacyl-synt_C"/>
    <property type="match status" value="1"/>
</dbReference>
<dbReference type="Pfam" id="PF00698">
    <property type="entry name" value="Acyl_transf_1"/>
    <property type="match status" value="1"/>
</dbReference>
<dbReference type="InterPro" id="IPR006162">
    <property type="entry name" value="Ppantetheine_attach_site"/>
</dbReference>
<dbReference type="CDD" id="cd00833">
    <property type="entry name" value="PKS"/>
    <property type="match status" value="1"/>
</dbReference>
<dbReference type="InterPro" id="IPR014030">
    <property type="entry name" value="Ketoacyl_synth_N"/>
</dbReference>
<dbReference type="InterPro" id="IPR032821">
    <property type="entry name" value="PKS_assoc"/>
</dbReference>
<dbReference type="InterPro" id="IPR014031">
    <property type="entry name" value="Ketoacyl_synth_C"/>
</dbReference>
<dbReference type="Pfam" id="PF08659">
    <property type="entry name" value="KR"/>
    <property type="match status" value="1"/>
</dbReference>
<dbReference type="InterPro" id="IPR013968">
    <property type="entry name" value="PKS_KR"/>
</dbReference>
<dbReference type="PANTHER" id="PTHR43775:SF20">
    <property type="entry name" value="HYBRID PKS-NRPS SYNTHETASE APDA"/>
    <property type="match status" value="1"/>
</dbReference>
<dbReference type="SMART" id="SM00825">
    <property type="entry name" value="PKS_KS"/>
    <property type="match status" value="1"/>
</dbReference>
<evidence type="ECO:0000256" key="4">
    <source>
        <dbReference type="ARBA" id="ARBA00023268"/>
    </source>
</evidence>
<dbReference type="InterPro" id="IPR050091">
    <property type="entry name" value="PKS_NRPS_Biosynth_Enz"/>
</dbReference>
<dbReference type="Gene3D" id="3.30.70.3290">
    <property type="match status" value="1"/>
</dbReference>
<dbReference type="Proteomes" id="UP000256690">
    <property type="component" value="Unassembled WGS sequence"/>
</dbReference>
<dbReference type="InterPro" id="IPR020806">
    <property type="entry name" value="PKS_PP-bd"/>
</dbReference>
<dbReference type="SUPFAM" id="SSF52151">
    <property type="entry name" value="FabD/lysophospholipase-like"/>
    <property type="match status" value="1"/>
</dbReference>
<dbReference type="GO" id="GO:0044550">
    <property type="term" value="P:secondary metabolite biosynthetic process"/>
    <property type="evidence" value="ECO:0007669"/>
    <property type="project" value="TreeGrafter"/>
</dbReference>
<dbReference type="InterPro" id="IPR049552">
    <property type="entry name" value="PKS_DH_N"/>
</dbReference>
<dbReference type="PROSITE" id="PS00606">
    <property type="entry name" value="KS3_1"/>
    <property type="match status" value="1"/>
</dbReference>
<dbReference type="PANTHER" id="PTHR43775">
    <property type="entry name" value="FATTY ACID SYNTHASE"/>
    <property type="match status" value="1"/>
</dbReference>
<dbReference type="Gene3D" id="3.40.50.150">
    <property type="entry name" value="Vaccinia Virus protein VP39"/>
    <property type="match status" value="1"/>
</dbReference>
<keyword evidence="1" id="KW-0596">Phosphopantetheine</keyword>
<dbReference type="STRING" id="1810919.A0A3D8R3Z4"/>
<evidence type="ECO:0000313" key="10">
    <source>
        <dbReference type="EMBL" id="RDW68782.1"/>
    </source>
</evidence>